<dbReference type="AlphaFoldDB" id="A0AAN7WF55"/>
<dbReference type="Gene3D" id="3.40.50.1820">
    <property type="entry name" value="alpha/beta hydrolase"/>
    <property type="match status" value="1"/>
</dbReference>
<gene>
    <name evidence="2" type="ORF">LTR97_002468</name>
</gene>
<organism evidence="2 3">
    <name type="scientific">Elasticomyces elasticus</name>
    <dbReference type="NCBI Taxonomy" id="574655"/>
    <lineage>
        <taxon>Eukaryota</taxon>
        <taxon>Fungi</taxon>
        <taxon>Dikarya</taxon>
        <taxon>Ascomycota</taxon>
        <taxon>Pezizomycotina</taxon>
        <taxon>Dothideomycetes</taxon>
        <taxon>Dothideomycetidae</taxon>
        <taxon>Mycosphaerellales</taxon>
        <taxon>Teratosphaeriaceae</taxon>
        <taxon>Elasticomyces</taxon>
    </lineage>
</organism>
<proteinExistence type="predicted"/>
<dbReference type="InterPro" id="IPR000073">
    <property type="entry name" value="AB_hydrolase_1"/>
</dbReference>
<protein>
    <recommendedName>
        <fullName evidence="1">AB hydrolase-1 domain-containing protein</fullName>
    </recommendedName>
</protein>
<evidence type="ECO:0000313" key="2">
    <source>
        <dbReference type="EMBL" id="KAK5705350.1"/>
    </source>
</evidence>
<dbReference type="SUPFAM" id="SSF53474">
    <property type="entry name" value="alpha/beta-Hydrolases"/>
    <property type="match status" value="1"/>
</dbReference>
<evidence type="ECO:0000313" key="3">
    <source>
        <dbReference type="Proteomes" id="UP001310594"/>
    </source>
</evidence>
<name>A0AAN7WF55_9PEZI</name>
<reference evidence="2" key="1">
    <citation type="submission" date="2023-08" db="EMBL/GenBank/DDBJ databases">
        <title>Black Yeasts Isolated from many extreme environments.</title>
        <authorList>
            <person name="Coleine C."/>
            <person name="Stajich J.E."/>
            <person name="Selbmann L."/>
        </authorList>
    </citation>
    <scope>NUCLEOTIDE SEQUENCE</scope>
    <source>
        <strain evidence="2">CCFEE 5810</strain>
    </source>
</reference>
<dbReference type="EMBL" id="JAVRQU010000003">
    <property type="protein sequence ID" value="KAK5705350.1"/>
    <property type="molecule type" value="Genomic_DNA"/>
</dbReference>
<sequence length="440" mass="47200">MRLNDANTHITSVYQQPYISTFKLGDVARHIPSAYFLTMRSFTPALAVMVLSTTQSVHAILPSGLQVPDQSGFINATVHPSNGGFSVCVSGLIPVQASATNYKINLDVPKNQTDTTELWLKLSTPGSTFARDAVTGTNNVSGTFNMAATLCVPADNLAPKEVHLATHGSPYNAQYWDFAPDYSYADIAAMHGHATFFYDRLGIGKSDRPDGIQIVQSPLGVEILHNLAVMLKSGAIGNNRFTRLVGVGHSFGSLFTTVAATKYPEAFDALVLTGFTSLDPATTTVTASTTAFFAAFNAAIASQNEPLSYDGVDNSFMVVDNPIGLQHAFLRTPFDPAILNLAAATKGSLSWGEPLSFTTSFTPLNFTGPVAVINGDADFALCNGNCTYPLDWTTATLDYLFPKASKQGAYVAPRSGHGLNLQYAAAPAFQWLQQFLEHSW</sequence>
<dbReference type="Proteomes" id="UP001310594">
    <property type="component" value="Unassembled WGS sequence"/>
</dbReference>
<feature type="domain" description="AB hydrolase-1" evidence="1">
    <location>
        <begin position="167"/>
        <end position="422"/>
    </location>
</feature>
<evidence type="ECO:0000259" key="1">
    <source>
        <dbReference type="Pfam" id="PF12697"/>
    </source>
</evidence>
<dbReference type="InterPro" id="IPR029058">
    <property type="entry name" value="AB_hydrolase_fold"/>
</dbReference>
<dbReference type="Pfam" id="PF12697">
    <property type="entry name" value="Abhydrolase_6"/>
    <property type="match status" value="1"/>
</dbReference>
<comment type="caution">
    <text evidence="2">The sequence shown here is derived from an EMBL/GenBank/DDBJ whole genome shotgun (WGS) entry which is preliminary data.</text>
</comment>
<accession>A0AAN7WF55</accession>